<dbReference type="GO" id="GO:0016758">
    <property type="term" value="F:hexosyltransferase activity"/>
    <property type="evidence" value="ECO:0007669"/>
    <property type="project" value="TreeGrafter"/>
</dbReference>
<reference evidence="4" key="1">
    <citation type="submission" date="2019-02" db="EMBL/GenBank/DDBJ databases">
        <title>Draft genome of the type strain Pelomonas aquatica CCUG 52575T.</title>
        <authorList>
            <person name="Gomila M."/>
            <person name="Lalucat J."/>
        </authorList>
    </citation>
    <scope>NUCLEOTIDE SEQUENCE</scope>
    <source>
        <strain evidence="4">CCUG 52575</strain>
    </source>
</reference>
<dbReference type="InterPro" id="IPR004629">
    <property type="entry name" value="WecG_TagA_CpsF"/>
</dbReference>
<dbReference type="Proteomes" id="UP001152766">
    <property type="component" value="Unassembled WGS sequence"/>
</dbReference>
<evidence type="ECO:0000256" key="2">
    <source>
        <dbReference type="ARBA" id="ARBA00022679"/>
    </source>
</evidence>
<evidence type="ECO:0000313" key="4">
    <source>
        <dbReference type="EMBL" id="MDG0861426.1"/>
    </source>
</evidence>
<keyword evidence="1" id="KW-0328">Glycosyltransferase</keyword>
<dbReference type="RefSeq" id="WP_268147281.1">
    <property type="nucleotide sequence ID" value="NZ_JAPPUW010000002.1"/>
</dbReference>
<protein>
    <submittedName>
        <fullName evidence="4">Glycosyltransferase</fullName>
    </submittedName>
</protein>
<dbReference type="AlphaFoldDB" id="A0A9X4LEA3"/>
<gene>
    <name evidence="4" type="ORF">EXJ73_02920</name>
</gene>
<dbReference type="PANTHER" id="PTHR34136:SF1">
    <property type="entry name" value="UDP-N-ACETYL-D-MANNOSAMINURONIC ACID TRANSFERASE"/>
    <property type="match status" value="1"/>
</dbReference>
<dbReference type="NCBIfam" id="TIGR00696">
    <property type="entry name" value="wecG_tagA_cpsF"/>
    <property type="match status" value="1"/>
</dbReference>
<evidence type="ECO:0000256" key="1">
    <source>
        <dbReference type="ARBA" id="ARBA00022676"/>
    </source>
</evidence>
<accession>A0A9X4LEA3</accession>
<evidence type="ECO:0000256" key="3">
    <source>
        <dbReference type="SAM" id="MobiDB-lite"/>
    </source>
</evidence>
<keyword evidence="2" id="KW-0808">Transferase</keyword>
<organism evidence="4 5">
    <name type="scientific">Pelomonas aquatica</name>
    <dbReference type="NCBI Taxonomy" id="431058"/>
    <lineage>
        <taxon>Bacteria</taxon>
        <taxon>Pseudomonadati</taxon>
        <taxon>Pseudomonadota</taxon>
        <taxon>Betaproteobacteria</taxon>
        <taxon>Burkholderiales</taxon>
        <taxon>Sphaerotilaceae</taxon>
        <taxon>Roseateles</taxon>
    </lineage>
</organism>
<dbReference type="CDD" id="cd06533">
    <property type="entry name" value="Glyco_transf_WecG_TagA"/>
    <property type="match status" value="1"/>
</dbReference>
<dbReference type="Pfam" id="PF03808">
    <property type="entry name" value="Glyco_tran_WecG"/>
    <property type="match status" value="1"/>
</dbReference>
<comment type="caution">
    <text evidence="4">The sequence shown here is derived from an EMBL/GenBank/DDBJ whole genome shotgun (WGS) entry which is preliminary data.</text>
</comment>
<sequence>MPMKPAAPVTRTFKGASRSEEERGIAAATILAHPVWPAVVVARLNRRFRRLPHGRRGIDVSHDANGPDLTSTSAMPPSTLHRPLQPTELFGVRVDVGDTGSAVEAICERGACRQGGLVCVANVDMLTRAKRTPQLAALMRGAVAVVTDGMPLVWALKRLRQHAEASRVYGPGLVLAVCEAAAKRGLSVFLYGGTPDELTLMQARLLQRIPALKIAGAVSPPMLPAEPAFDQEITDTINRSGAAVVFVGLGCPKQEFWMDAHQRQLKPVSIGVGLAFALIAGTKSQAPRWMRDHGLEWLYRLCQEPGRLWRRYLVGNTLFIGYVLRDLMRPAGR</sequence>
<dbReference type="EMBL" id="SGUG01000003">
    <property type="protein sequence ID" value="MDG0861426.1"/>
    <property type="molecule type" value="Genomic_DNA"/>
</dbReference>
<evidence type="ECO:0000313" key="5">
    <source>
        <dbReference type="Proteomes" id="UP001152766"/>
    </source>
</evidence>
<feature type="region of interest" description="Disordered" evidence="3">
    <location>
        <begin position="56"/>
        <end position="82"/>
    </location>
</feature>
<name>A0A9X4LEA3_9BURK</name>
<keyword evidence="5" id="KW-1185">Reference proteome</keyword>
<dbReference type="PANTHER" id="PTHR34136">
    <property type="match status" value="1"/>
</dbReference>
<proteinExistence type="predicted"/>